<keyword evidence="4" id="KW-1185">Reference proteome</keyword>
<dbReference type="AlphaFoldDB" id="A0A0D3GK19"/>
<feature type="signal peptide" evidence="2">
    <location>
        <begin position="1"/>
        <end position="24"/>
    </location>
</feature>
<evidence type="ECO:0000313" key="4">
    <source>
        <dbReference type="Proteomes" id="UP000026960"/>
    </source>
</evidence>
<dbReference type="Gramene" id="OBART06G25100.1">
    <property type="protein sequence ID" value="OBART06G25100.1"/>
    <property type="gene ID" value="OBART06G25100"/>
</dbReference>
<reference evidence="3" key="2">
    <citation type="submission" date="2015-03" db="UniProtKB">
        <authorList>
            <consortium name="EnsemblPlants"/>
        </authorList>
    </citation>
    <scope>IDENTIFICATION</scope>
</reference>
<dbReference type="EnsemblPlants" id="OBART06G25100.1">
    <property type="protein sequence ID" value="OBART06G25100.1"/>
    <property type="gene ID" value="OBART06G25100"/>
</dbReference>
<sequence>MPERQISWLSWLLLVALHTKSTRGARHASIRWCRGGGHRRGGDVQRAGVQAGVRVPRDAAKGEQQQRQPSVDGRGRQVAEAEEVTRARARAWEAEVRKQRHATEETEIMKTEKIMHLLLWGPN</sequence>
<evidence type="ECO:0000256" key="1">
    <source>
        <dbReference type="SAM" id="MobiDB-lite"/>
    </source>
</evidence>
<reference evidence="3" key="1">
    <citation type="journal article" date="2009" name="Rice">
        <title>De Novo Next Generation Sequencing of Plant Genomes.</title>
        <authorList>
            <person name="Rounsley S."/>
            <person name="Marri P.R."/>
            <person name="Yu Y."/>
            <person name="He R."/>
            <person name="Sisneros N."/>
            <person name="Goicoechea J.L."/>
            <person name="Lee S.J."/>
            <person name="Angelova A."/>
            <person name="Kudrna D."/>
            <person name="Luo M."/>
            <person name="Affourtit J."/>
            <person name="Desany B."/>
            <person name="Knight J."/>
            <person name="Niazi F."/>
            <person name="Egholm M."/>
            <person name="Wing R.A."/>
        </authorList>
    </citation>
    <scope>NUCLEOTIDE SEQUENCE [LARGE SCALE GENOMIC DNA]</scope>
    <source>
        <strain evidence="3">cv. IRGC 105608</strain>
    </source>
</reference>
<evidence type="ECO:0000313" key="3">
    <source>
        <dbReference type="EnsemblPlants" id="OBART06G25100.1"/>
    </source>
</evidence>
<evidence type="ECO:0000256" key="2">
    <source>
        <dbReference type="SAM" id="SignalP"/>
    </source>
</evidence>
<proteinExistence type="predicted"/>
<keyword evidence="2" id="KW-0732">Signal</keyword>
<organism evidence="3">
    <name type="scientific">Oryza barthii</name>
    <dbReference type="NCBI Taxonomy" id="65489"/>
    <lineage>
        <taxon>Eukaryota</taxon>
        <taxon>Viridiplantae</taxon>
        <taxon>Streptophyta</taxon>
        <taxon>Embryophyta</taxon>
        <taxon>Tracheophyta</taxon>
        <taxon>Spermatophyta</taxon>
        <taxon>Magnoliopsida</taxon>
        <taxon>Liliopsida</taxon>
        <taxon>Poales</taxon>
        <taxon>Poaceae</taxon>
        <taxon>BOP clade</taxon>
        <taxon>Oryzoideae</taxon>
        <taxon>Oryzeae</taxon>
        <taxon>Oryzinae</taxon>
        <taxon>Oryza</taxon>
    </lineage>
</organism>
<dbReference type="Proteomes" id="UP000026960">
    <property type="component" value="Chromosome 6"/>
</dbReference>
<protein>
    <submittedName>
        <fullName evidence="3">Uncharacterized protein</fullName>
    </submittedName>
</protein>
<name>A0A0D3GK19_9ORYZ</name>
<feature type="chain" id="PRO_5002262669" evidence="2">
    <location>
        <begin position="25"/>
        <end position="123"/>
    </location>
</feature>
<dbReference type="HOGENOM" id="CLU_2214014_0_0_1"/>
<accession>A0A0D3GK19</accession>
<dbReference type="PaxDb" id="65489-OBART06G25100.1"/>
<feature type="region of interest" description="Disordered" evidence="1">
    <location>
        <begin position="55"/>
        <end position="81"/>
    </location>
</feature>